<dbReference type="AlphaFoldDB" id="A0A927L410"/>
<name>A0A927L410_9ACTN</name>
<dbReference type="RefSeq" id="WP_192360414.1">
    <property type="nucleotide sequence ID" value="NZ_CP119182.1"/>
</dbReference>
<dbReference type="EMBL" id="JACYXT010000003">
    <property type="protein sequence ID" value="MBD9723504.1"/>
    <property type="molecule type" value="Genomic_DNA"/>
</dbReference>
<evidence type="ECO:0000313" key="2">
    <source>
        <dbReference type="Proteomes" id="UP000661025"/>
    </source>
</evidence>
<reference evidence="1" key="1">
    <citation type="submission" date="2020-09" db="EMBL/GenBank/DDBJ databases">
        <title>Streptomyces canutascabiei sp. nov., which causes potato common scab and is distributed across the world.</title>
        <authorList>
            <person name="Nguyen H.P."/>
            <person name="Weisberg A.J."/>
            <person name="Chang J.H."/>
            <person name="Clarke C.R."/>
        </authorList>
    </citation>
    <scope>NUCLEOTIDE SEQUENCE</scope>
    <source>
        <strain evidence="1">ID-01-6.2a</strain>
    </source>
</reference>
<dbReference type="GeneID" id="79933799"/>
<comment type="caution">
    <text evidence="1">The sequence shown here is derived from an EMBL/GenBank/DDBJ whole genome shotgun (WGS) entry which is preliminary data.</text>
</comment>
<accession>A0A927L410</accession>
<proteinExistence type="predicted"/>
<sequence length="75" mass="8553">MADQITVRRQRLLDEIHRVGGRYTTGDAHRFYRATGYGPCRTTARKDLQWWARRGALIETGTADRRGYWIAGGAA</sequence>
<protein>
    <submittedName>
        <fullName evidence="1">Uncharacterized protein</fullName>
    </submittedName>
</protein>
<evidence type="ECO:0000313" key="1">
    <source>
        <dbReference type="EMBL" id="MBD9723504.1"/>
    </source>
</evidence>
<organism evidence="1 2">
    <name type="scientific">Streptomyces caniscabiei</name>
    <dbReference type="NCBI Taxonomy" id="2746961"/>
    <lineage>
        <taxon>Bacteria</taxon>
        <taxon>Bacillati</taxon>
        <taxon>Actinomycetota</taxon>
        <taxon>Actinomycetes</taxon>
        <taxon>Kitasatosporales</taxon>
        <taxon>Streptomycetaceae</taxon>
        <taxon>Streptomyces</taxon>
    </lineage>
</organism>
<gene>
    <name evidence="1" type="ORF">IHE70_09645</name>
</gene>
<dbReference type="Proteomes" id="UP000661025">
    <property type="component" value="Unassembled WGS sequence"/>
</dbReference>